<dbReference type="Proteomes" id="UP000008467">
    <property type="component" value="Chromosome"/>
</dbReference>
<dbReference type="STRING" id="642492.Clole_2155"/>
<evidence type="ECO:0000313" key="1">
    <source>
        <dbReference type="EMBL" id="ADZ83869.1"/>
    </source>
</evidence>
<dbReference type="EMBL" id="CP002582">
    <property type="protein sequence ID" value="ADZ83869.1"/>
    <property type="molecule type" value="Genomic_DNA"/>
</dbReference>
<dbReference type="HOGENOM" id="CLU_2823228_0_0_9"/>
<organism evidence="1 2">
    <name type="scientific">Cellulosilyticum lentocellum (strain ATCC 49066 / DSM 5427 / NCIMB 11756 / RHM5)</name>
    <name type="common">Clostridium lentocellum</name>
    <dbReference type="NCBI Taxonomy" id="642492"/>
    <lineage>
        <taxon>Bacteria</taxon>
        <taxon>Bacillati</taxon>
        <taxon>Bacillota</taxon>
        <taxon>Clostridia</taxon>
        <taxon>Lachnospirales</taxon>
        <taxon>Cellulosilyticaceae</taxon>
        <taxon>Cellulosilyticum</taxon>
    </lineage>
</organism>
<keyword evidence="2" id="KW-1185">Reference proteome</keyword>
<name>F2JR11_CELLD</name>
<dbReference type="KEGG" id="cle:Clole_2155"/>
<protein>
    <recommendedName>
        <fullName evidence="3">YlzJ-like protein</fullName>
    </recommendedName>
</protein>
<dbReference type="InterPro" id="IPR025619">
    <property type="entry name" value="YlzJ"/>
</dbReference>
<evidence type="ECO:0000313" key="2">
    <source>
        <dbReference type="Proteomes" id="UP000008467"/>
    </source>
</evidence>
<dbReference type="RefSeq" id="WP_013657163.1">
    <property type="nucleotide sequence ID" value="NC_015275.1"/>
</dbReference>
<reference evidence="1 2" key="1">
    <citation type="journal article" date="2011" name="J. Bacteriol.">
        <title>Complete genome sequence of the cellulose-degrading bacterium Cellulosilyticum lentocellum.</title>
        <authorList>
            <consortium name="US DOE Joint Genome Institute"/>
            <person name="Miller D.A."/>
            <person name="Suen G."/>
            <person name="Bruce D."/>
            <person name="Copeland A."/>
            <person name="Cheng J.F."/>
            <person name="Detter C."/>
            <person name="Goodwin L.A."/>
            <person name="Han C.S."/>
            <person name="Hauser L.J."/>
            <person name="Land M.L."/>
            <person name="Lapidus A."/>
            <person name="Lucas S."/>
            <person name="Meincke L."/>
            <person name="Pitluck S."/>
            <person name="Tapia R."/>
            <person name="Teshima H."/>
            <person name="Woyke T."/>
            <person name="Fox B.G."/>
            <person name="Angert E.R."/>
            <person name="Currie C.R."/>
        </authorList>
    </citation>
    <scope>NUCLEOTIDE SEQUENCE [LARGE SCALE GENOMIC DNA]</scope>
    <source>
        <strain evidence="2">ATCC 49066 / DSM 5427 / NCIMB 11756 / RHM5</strain>
    </source>
</reference>
<sequence>MMYSVAPIYGLDEIIEYQEIEYNGYHVLACKTPEGYILERVYSTNPQDFLREDLRPGKILENALIK</sequence>
<proteinExistence type="predicted"/>
<accession>F2JR11</accession>
<gene>
    <name evidence="1" type="ordered locus">Clole_2155</name>
</gene>
<dbReference type="Pfam" id="PF14035">
    <property type="entry name" value="YlzJ"/>
    <property type="match status" value="1"/>
</dbReference>
<dbReference type="AlphaFoldDB" id="F2JR11"/>
<evidence type="ECO:0008006" key="3">
    <source>
        <dbReference type="Google" id="ProtNLM"/>
    </source>
</evidence>